<evidence type="ECO:0000313" key="1">
    <source>
        <dbReference type="EMBL" id="KAK6791836.1"/>
    </source>
</evidence>
<dbReference type="AlphaFoldDB" id="A0AAN8TUM1"/>
<comment type="caution">
    <text evidence="1">The sequence shown here is derived from an EMBL/GenBank/DDBJ whole genome shotgun (WGS) entry which is preliminary data.</text>
</comment>
<accession>A0AAN8TUM1</accession>
<reference evidence="1 2" key="1">
    <citation type="submission" date="2024-02" db="EMBL/GenBank/DDBJ databases">
        <title>de novo genome assembly of Solanum bulbocastanum strain 11H21.</title>
        <authorList>
            <person name="Hosaka A.J."/>
        </authorList>
    </citation>
    <scope>NUCLEOTIDE SEQUENCE [LARGE SCALE GENOMIC DNA]</scope>
    <source>
        <tissue evidence="1">Young leaves</tissue>
    </source>
</reference>
<dbReference type="Proteomes" id="UP001371456">
    <property type="component" value="Unassembled WGS sequence"/>
</dbReference>
<evidence type="ECO:0000313" key="2">
    <source>
        <dbReference type="Proteomes" id="UP001371456"/>
    </source>
</evidence>
<name>A0AAN8TUM1_SOLBU</name>
<keyword evidence="2" id="KW-1185">Reference proteome</keyword>
<protein>
    <submittedName>
        <fullName evidence="1">Uncharacterized protein</fullName>
    </submittedName>
</protein>
<proteinExistence type="predicted"/>
<gene>
    <name evidence="1" type="ORF">RDI58_010917</name>
</gene>
<dbReference type="EMBL" id="JBANQN010000004">
    <property type="protein sequence ID" value="KAK6791836.1"/>
    <property type="molecule type" value="Genomic_DNA"/>
</dbReference>
<organism evidence="1 2">
    <name type="scientific">Solanum bulbocastanum</name>
    <name type="common">Wild potato</name>
    <dbReference type="NCBI Taxonomy" id="147425"/>
    <lineage>
        <taxon>Eukaryota</taxon>
        <taxon>Viridiplantae</taxon>
        <taxon>Streptophyta</taxon>
        <taxon>Embryophyta</taxon>
        <taxon>Tracheophyta</taxon>
        <taxon>Spermatophyta</taxon>
        <taxon>Magnoliopsida</taxon>
        <taxon>eudicotyledons</taxon>
        <taxon>Gunneridae</taxon>
        <taxon>Pentapetalae</taxon>
        <taxon>asterids</taxon>
        <taxon>lamiids</taxon>
        <taxon>Solanales</taxon>
        <taxon>Solanaceae</taxon>
        <taxon>Solanoideae</taxon>
        <taxon>Solaneae</taxon>
        <taxon>Solanum</taxon>
    </lineage>
</organism>
<sequence>MDHFMPYLLEEIKSYLSLQNVVEEPYEAEAPREYTDSLLKHLHDLPKYCANLLLSLMSDYKILWQVCGHLRDFYPILVANKTSTEYLYPWFHFTADRVTQFCFDLWTGKCERDVCCID</sequence>